<gene>
    <name evidence="1" type="ORF">DF947_15480</name>
</gene>
<evidence type="ECO:0000313" key="1">
    <source>
        <dbReference type="EMBL" id="PWS30999.1"/>
    </source>
</evidence>
<name>A0A317EZ79_9SPHI</name>
<proteinExistence type="predicted"/>
<evidence type="ECO:0000313" key="2">
    <source>
        <dbReference type="Proteomes" id="UP000245391"/>
    </source>
</evidence>
<dbReference type="AlphaFoldDB" id="A0A317EZ79"/>
<comment type="caution">
    <text evidence="1">The sequence shown here is derived from an EMBL/GenBank/DDBJ whole genome shotgun (WGS) entry which is preliminary data.</text>
</comment>
<organism evidence="1 2">
    <name type="scientific">Pedobacter paludis</name>
    <dbReference type="NCBI Taxonomy" id="2203212"/>
    <lineage>
        <taxon>Bacteria</taxon>
        <taxon>Pseudomonadati</taxon>
        <taxon>Bacteroidota</taxon>
        <taxon>Sphingobacteriia</taxon>
        <taxon>Sphingobacteriales</taxon>
        <taxon>Sphingobacteriaceae</taxon>
        <taxon>Pedobacter</taxon>
    </lineage>
</organism>
<accession>A0A317EZ79</accession>
<protein>
    <submittedName>
        <fullName evidence="1">Uncharacterized protein</fullName>
    </submittedName>
</protein>
<sequence length="71" mass="8437">MISFIFVFEQNEYRLDVGSEKKKLSSQCKALLLNLGMKKLIFSYPFFMMQLHRSLLLNIPILNENENTDHR</sequence>
<dbReference type="EMBL" id="QGNY01000005">
    <property type="protein sequence ID" value="PWS30999.1"/>
    <property type="molecule type" value="Genomic_DNA"/>
</dbReference>
<keyword evidence="2" id="KW-1185">Reference proteome</keyword>
<dbReference type="Proteomes" id="UP000245391">
    <property type="component" value="Unassembled WGS sequence"/>
</dbReference>
<reference evidence="2" key="1">
    <citation type="submission" date="2018-05" db="EMBL/GenBank/DDBJ databases">
        <title>Pedobacter paludis sp. nov., isolated from wetland soil.</title>
        <authorList>
            <person name="Zhang Y."/>
        </authorList>
    </citation>
    <scope>NUCLEOTIDE SEQUENCE [LARGE SCALE GENOMIC DNA]</scope>
    <source>
        <strain evidence="2">R-8</strain>
    </source>
</reference>